<protein>
    <submittedName>
        <fullName evidence="1">Uncharacterized protein</fullName>
    </submittedName>
</protein>
<name>A0ABR3UGB4_9PLEO</name>
<evidence type="ECO:0000313" key="1">
    <source>
        <dbReference type="EMBL" id="KAL1795536.1"/>
    </source>
</evidence>
<comment type="caution">
    <text evidence="1">The sequence shown here is derived from an EMBL/GenBank/DDBJ whole genome shotgun (WGS) entry which is preliminary data.</text>
</comment>
<organism evidence="1 2">
    <name type="scientific">Alternaria dauci</name>
    <dbReference type="NCBI Taxonomy" id="48095"/>
    <lineage>
        <taxon>Eukaryota</taxon>
        <taxon>Fungi</taxon>
        <taxon>Dikarya</taxon>
        <taxon>Ascomycota</taxon>
        <taxon>Pezizomycotina</taxon>
        <taxon>Dothideomycetes</taxon>
        <taxon>Pleosporomycetidae</taxon>
        <taxon>Pleosporales</taxon>
        <taxon>Pleosporineae</taxon>
        <taxon>Pleosporaceae</taxon>
        <taxon>Alternaria</taxon>
        <taxon>Alternaria sect. Porri</taxon>
    </lineage>
</organism>
<keyword evidence="2" id="KW-1185">Reference proteome</keyword>
<evidence type="ECO:0000313" key="2">
    <source>
        <dbReference type="Proteomes" id="UP001578633"/>
    </source>
</evidence>
<sequence length="96" mass="10787">MGRILRMLMKACFPPRFVPQRQTTGRTDNLPFNTAEQFIANYLEDLTQCCICFEAFDQDKHTPTRFTGPNACGHVFGGSHVDSNAAELGQCSTLYH</sequence>
<accession>A0ABR3UGB4</accession>
<reference evidence="1 2" key="1">
    <citation type="submission" date="2024-09" db="EMBL/GenBank/DDBJ databases">
        <title>T2T genomes of carrot and Alternaria dauci and their utility for understanding host-pathogen interaction during carrot leaf blight disease.</title>
        <authorList>
            <person name="Liu W."/>
            <person name="Xu S."/>
            <person name="Ou C."/>
            <person name="Liu X."/>
            <person name="Zhuang F."/>
            <person name="Deng X.W."/>
        </authorList>
    </citation>
    <scope>NUCLEOTIDE SEQUENCE [LARGE SCALE GENOMIC DNA]</scope>
    <source>
        <strain evidence="1 2">A2016</strain>
    </source>
</reference>
<proteinExistence type="predicted"/>
<dbReference type="GeneID" id="96086082"/>
<dbReference type="RefSeq" id="XP_069306120.1">
    <property type="nucleotide sequence ID" value="XM_069451898.1"/>
</dbReference>
<gene>
    <name evidence="1" type="ORF">ACET3X_005760</name>
</gene>
<dbReference type="EMBL" id="JBHGVX010000005">
    <property type="protein sequence ID" value="KAL1795536.1"/>
    <property type="molecule type" value="Genomic_DNA"/>
</dbReference>
<dbReference type="Proteomes" id="UP001578633">
    <property type="component" value="Chromosome 5"/>
</dbReference>